<protein>
    <submittedName>
        <fullName evidence="2">FkbM family methyltransferase</fullName>
    </submittedName>
</protein>
<accession>A0AAU2VGM4</accession>
<dbReference type="InterPro" id="IPR052514">
    <property type="entry name" value="SAM-dependent_MTase"/>
</dbReference>
<dbReference type="PANTHER" id="PTHR34203:SF15">
    <property type="entry name" value="SLL1173 PROTEIN"/>
    <property type="match status" value="1"/>
</dbReference>
<dbReference type="GO" id="GO:0008168">
    <property type="term" value="F:methyltransferase activity"/>
    <property type="evidence" value="ECO:0007669"/>
    <property type="project" value="UniProtKB-KW"/>
</dbReference>
<feature type="domain" description="Methyltransferase FkbM" evidence="1">
    <location>
        <begin position="93"/>
        <end position="259"/>
    </location>
</feature>
<dbReference type="InterPro" id="IPR029063">
    <property type="entry name" value="SAM-dependent_MTases_sf"/>
</dbReference>
<dbReference type="PANTHER" id="PTHR34203">
    <property type="entry name" value="METHYLTRANSFERASE, FKBM FAMILY PROTEIN"/>
    <property type="match status" value="1"/>
</dbReference>
<evidence type="ECO:0000313" key="2">
    <source>
        <dbReference type="EMBL" id="WTW66492.1"/>
    </source>
</evidence>
<keyword evidence="2" id="KW-0489">Methyltransferase</keyword>
<gene>
    <name evidence="2" type="ORF">OG549_20195</name>
</gene>
<name>A0AAU2VGM4_9ACTN</name>
<dbReference type="EMBL" id="CP108318">
    <property type="protein sequence ID" value="WTW66492.1"/>
    <property type="molecule type" value="Genomic_DNA"/>
</dbReference>
<dbReference type="NCBIfam" id="TIGR01444">
    <property type="entry name" value="fkbM_fam"/>
    <property type="match status" value="1"/>
</dbReference>
<dbReference type="InterPro" id="IPR006342">
    <property type="entry name" value="FkbM_mtfrase"/>
</dbReference>
<keyword evidence="2" id="KW-0808">Transferase</keyword>
<dbReference type="GO" id="GO:0032259">
    <property type="term" value="P:methylation"/>
    <property type="evidence" value="ECO:0007669"/>
    <property type="project" value="UniProtKB-KW"/>
</dbReference>
<dbReference type="Pfam" id="PF05050">
    <property type="entry name" value="Methyltransf_21"/>
    <property type="match status" value="1"/>
</dbReference>
<reference evidence="2" key="1">
    <citation type="submission" date="2022-10" db="EMBL/GenBank/DDBJ databases">
        <title>The complete genomes of actinobacterial strains from the NBC collection.</title>
        <authorList>
            <person name="Joergensen T.S."/>
            <person name="Alvarez Arevalo M."/>
            <person name="Sterndorff E.B."/>
            <person name="Faurdal D."/>
            <person name="Vuksanovic O."/>
            <person name="Mourched A.-S."/>
            <person name="Charusanti P."/>
            <person name="Shaw S."/>
            <person name="Blin K."/>
            <person name="Weber T."/>
        </authorList>
    </citation>
    <scope>NUCLEOTIDE SEQUENCE</scope>
    <source>
        <strain evidence="2">NBC_00003</strain>
    </source>
</reference>
<proteinExistence type="predicted"/>
<sequence length="314" mass="34389">MATPLADVLVTLGRGYVRDAPGIIGKAELAERFLNSYLRDHPRQRVVQDRSGARFAVDTTDLIQRFLYLFGAWEPHMTGWLQSRLRPGDVFVDVGANIGVFAVLGSRLVGSAGRVVAIEASPTFHRRVLQHAALNQCDNIRAVNTAVSDEHKTLTFVLASSRNMGANSIVPYDGPAESTFEMEASPLPELLQPDEAARARVIKIDVEGAEGGVVRGLAPLLDQLRPDAEIAVEVTPDRMAQLGDSVDELLETMHKHGFHTYRLPTDYSPASYPRAMRHPVAPVRWRGPIEGETELVFSRIDAEELGALPGSPRA</sequence>
<evidence type="ECO:0000259" key="1">
    <source>
        <dbReference type="Pfam" id="PF05050"/>
    </source>
</evidence>
<organism evidence="2">
    <name type="scientific">Streptomyces sp. NBC_00003</name>
    <dbReference type="NCBI Taxonomy" id="2903608"/>
    <lineage>
        <taxon>Bacteria</taxon>
        <taxon>Bacillati</taxon>
        <taxon>Actinomycetota</taxon>
        <taxon>Actinomycetes</taxon>
        <taxon>Kitasatosporales</taxon>
        <taxon>Streptomycetaceae</taxon>
        <taxon>Streptomyces</taxon>
    </lineage>
</organism>
<dbReference type="Gene3D" id="3.40.50.150">
    <property type="entry name" value="Vaccinia Virus protein VP39"/>
    <property type="match status" value="1"/>
</dbReference>
<dbReference type="AlphaFoldDB" id="A0AAU2VGM4"/>
<dbReference type="SUPFAM" id="SSF53335">
    <property type="entry name" value="S-adenosyl-L-methionine-dependent methyltransferases"/>
    <property type="match status" value="1"/>
</dbReference>